<reference evidence="3" key="2">
    <citation type="submission" date="2025-08" db="UniProtKB">
        <authorList>
            <consortium name="Ensembl"/>
        </authorList>
    </citation>
    <scope>IDENTIFICATION</scope>
</reference>
<sequence>MSLGQGLQSPLVPSGRVMVSPGLLLLLLLLLLPCMLPLASLHTWKTGWHQFHKVPCPSGNARAAVTNSLSPEKFCTPQTVLQKCLPWQKPNGYMCSRHSECQSNCCITNNYGKLLFCTARTIFLQCVPWPQLDYCTYHSECQSKCCLRLNEVSKHRCVPQTGVLVQCLPVVRWGGGGGGMGQGEMGQGEMGQGRWDRGRG</sequence>
<feature type="compositionally biased region" description="Gly residues" evidence="1">
    <location>
        <begin position="178"/>
        <end position="191"/>
    </location>
</feature>
<keyword evidence="2" id="KW-0812">Transmembrane</keyword>
<proteinExistence type="predicted"/>
<organism evidence="3 4">
    <name type="scientific">Sus scrofa</name>
    <name type="common">Pig</name>
    <dbReference type="NCBI Taxonomy" id="9823"/>
    <lineage>
        <taxon>Eukaryota</taxon>
        <taxon>Metazoa</taxon>
        <taxon>Chordata</taxon>
        <taxon>Craniata</taxon>
        <taxon>Vertebrata</taxon>
        <taxon>Euteleostomi</taxon>
        <taxon>Mammalia</taxon>
        <taxon>Eutheria</taxon>
        <taxon>Laurasiatheria</taxon>
        <taxon>Artiodactyla</taxon>
        <taxon>Suina</taxon>
        <taxon>Suidae</taxon>
        <taxon>Sus</taxon>
    </lineage>
</organism>
<feature type="transmembrane region" description="Helical" evidence="2">
    <location>
        <begin position="20"/>
        <end position="41"/>
    </location>
</feature>
<evidence type="ECO:0000313" key="3">
    <source>
        <dbReference type="Ensembl" id="ENSSSCP00070031805.1"/>
    </source>
</evidence>
<dbReference type="AlphaFoldDB" id="A0A4X1UT47"/>
<reference evidence="3 4" key="1">
    <citation type="submission" date="2017-08" db="EMBL/GenBank/DDBJ databases">
        <title>USMARCv1.0.</title>
        <authorList>
            <person name="Hannum G.I."/>
            <person name="Koren S."/>
            <person name="Schroeder S.G."/>
            <person name="Chin S.C."/>
            <person name="Nonneman D.J."/>
            <person name="Becker S.A."/>
            <person name="Rosen B.D."/>
            <person name="Bickhart D.M."/>
            <person name="Putnam N.H."/>
            <person name="Green R.E."/>
            <person name="Tuggle C.K."/>
            <person name="Liu H."/>
            <person name="Rohrer G.A."/>
            <person name="Warr A."/>
            <person name="Hall R."/>
            <person name="Kim K."/>
            <person name="Hume D.A."/>
            <person name="Talbot R."/>
            <person name="Chow W."/>
            <person name="Howe K."/>
            <person name="Schwartz A.S."/>
            <person name="Watson M."/>
            <person name="Archibald A.L."/>
            <person name="Phillippy A.M."/>
            <person name="Smith T.P.L."/>
        </authorList>
    </citation>
    <scope>NUCLEOTIDE SEQUENCE [LARGE SCALE GENOMIC DNA]</scope>
</reference>
<feature type="region of interest" description="Disordered" evidence="1">
    <location>
        <begin position="178"/>
        <end position="200"/>
    </location>
</feature>
<accession>A0A4X1UT47</accession>
<dbReference type="Ensembl" id="ENSSSCT00070038016.1">
    <property type="protein sequence ID" value="ENSSSCP00070031805.1"/>
    <property type="gene ID" value="ENSSSCG00070019251.1"/>
</dbReference>
<dbReference type="Pfam" id="PF15083">
    <property type="entry name" value="Colipase-like"/>
    <property type="match status" value="1"/>
</dbReference>
<keyword evidence="2" id="KW-0472">Membrane</keyword>
<evidence type="ECO:0008006" key="5">
    <source>
        <dbReference type="Google" id="ProtNLM"/>
    </source>
</evidence>
<keyword evidence="2" id="KW-1133">Transmembrane helix</keyword>
<evidence type="ECO:0000256" key="1">
    <source>
        <dbReference type="SAM" id="MobiDB-lite"/>
    </source>
</evidence>
<protein>
    <recommendedName>
        <fullName evidence="5">Leucine rich colipase like 1</fullName>
    </recommendedName>
</protein>
<evidence type="ECO:0000256" key="2">
    <source>
        <dbReference type="SAM" id="Phobius"/>
    </source>
</evidence>
<name>A0A4X1UT47_PIG</name>
<dbReference type="Proteomes" id="UP000314985">
    <property type="component" value="Chromosome 14"/>
</dbReference>
<evidence type="ECO:0000313" key="4">
    <source>
        <dbReference type="Proteomes" id="UP000314985"/>
    </source>
</evidence>